<sequence length="416" mass="47094">MDDNLRPSPGLNMDHGFMRKIEQNQHIREQQSKDDVSKKLEIARMARKVGMPVRTTKPTMEIYRPPNLRGPESNSAPPFLAKNAGPLTPEAPLFIPTSSATTMQYFANDDRGSPHPDVKDKENVLESPKPNLRSTCAITPHVSKVHFQLQVPALNMAPKNSFGLKRSKSLGAGDLKTIIPKEFDLGGFGFEIQGIIKKAYEDPNKLASRHLMEAVRHIFNRVIENSRYAEPAARLAFSIIEKEKTETFLESTLNSCREFYNERNRFLRNISSMSGEGQPNNRWIAYVTFMYEIYTRLKTRQRSIHAGGASALIAGPMLLSLLAECCHIFLKPPSLYNFLEIECLFFILTSIGRDLENEMPHKMKQIMAAVRDAFTTPSIAPFVSKTLLQLIELQASNWQLTTPAVTYYYPGSQERK</sequence>
<dbReference type="FunFam" id="1.25.40.180:FF:000039">
    <property type="entry name" value="Uncharacterized protein, isoform B"/>
    <property type="match status" value="1"/>
</dbReference>
<reference evidence="7" key="1">
    <citation type="submission" date="2011-05" db="EMBL/GenBank/DDBJ databases">
        <authorList>
            <person name="Richards S.R."/>
            <person name="Qu J."/>
            <person name="Jiang H."/>
            <person name="Jhangiani S.N."/>
            <person name="Agravi P."/>
            <person name="Goodspeed R."/>
            <person name="Gross S."/>
            <person name="Mandapat C."/>
            <person name="Jackson L."/>
            <person name="Mathew T."/>
            <person name="Pu L."/>
            <person name="Thornton R."/>
            <person name="Saada N."/>
            <person name="Wilczek-Boney K.B."/>
            <person name="Lee S."/>
            <person name="Kovar C."/>
            <person name="Wu Y."/>
            <person name="Scherer S.E."/>
            <person name="Worley K.C."/>
            <person name="Muzny D.M."/>
            <person name="Gibbs R."/>
        </authorList>
    </citation>
    <scope>NUCLEOTIDE SEQUENCE</scope>
    <source>
        <strain evidence="7">Brora</strain>
    </source>
</reference>
<accession>T1JG94</accession>
<feature type="region of interest" description="Disordered" evidence="4">
    <location>
        <begin position="110"/>
        <end position="132"/>
    </location>
</feature>
<dbReference type="eggNOG" id="KOG3942">
    <property type="taxonomic scope" value="Eukaryota"/>
</dbReference>
<dbReference type="PhylomeDB" id="T1JG94"/>
<keyword evidence="3" id="KW-0810">Translation regulation</keyword>
<dbReference type="GO" id="GO:0005829">
    <property type="term" value="C:cytosol"/>
    <property type="evidence" value="ECO:0007669"/>
    <property type="project" value="TreeGrafter"/>
</dbReference>
<proteinExistence type="predicted"/>
<dbReference type="GO" id="GO:0006446">
    <property type="term" value="P:regulation of translational initiation"/>
    <property type="evidence" value="ECO:0007669"/>
    <property type="project" value="TreeGrafter"/>
</dbReference>
<dbReference type="GO" id="GO:0003723">
    <property type="term" value="F:RNA binding"/>
    <property type="evidence" value="ECO:0007669"/>
    <property type="project" value="InterPro"/>
</dbReference>
<dbReference type="Pfam" id="PF02854">
    <property type="entry name" value="MIF4G"/>
    <property type="match status" value="1"/>
</dbReference>
<feature type="compositionally biased region" description="Basic and acidic residues" evidence="4">
    <location>
        <begin position="110"/>
        <end position="124"/>
    </location>
</feature>
<dbReference type="SUPFAM" id="SSF48371">
    <property type="entry name" value="ARM repeat"/>
    <property type="match status" value="1"/>
</dbReference>
<dbReference type="InterPro" id="IPR016024">
    <property type="entry name" value="ARM-type_fold"/>
</dbReference>
<dbReference type="InterPro" id="IPR003890">
    <property type="entry name" value="MIF4G-like_typ-3"/>
</dbReference>
<evidence type="ECO:0000313" key="6">
    <source>
        <dbReference type="EnsemblMetazoa" id="SMAR012865-PA"/>
    </source>
</evidence>
<dbReference type="InterPro" id="IPR051367">
    <property type="entry name" value="mRNA_TranslReg/HistoneTransl"/>
</dbReference>
<protein>
    <recommendedName>
        <fullName evidence="5">MIF4G domain-containing protein</fullName>
    </recommendedName>
</protein>
<evidence type="ECO:0000256" key="4">
    <source>
        <dbReference type="SAM" id="MobiDB-lite"/>
    </source>
</evidence>
<evidence type="ECO:0000256" key="1">
    <source>
        <dbReference type="ARBA" id="ARBA00004496"/>
    </source>
</evidence>
<dbReference type="AlphaFoldDB" id="T1JG94"/>
<dbReference type="EnsemblMetazoa" id="SMAR012865-RA">
    <property type="protein sequence ID" value="SMAR012865-PA"/>
    <property type="gene ID" value="SMAR012865"/>
</dbReference>
<dbReference type="GO" id="GO:0008494">
    <property type="term" value="F:translation activator activity"/>
    <property type="evidence" value="ECO:0007669"/>
    <property type="project" value="TreeGrafter"/>
</dbReference>
<dbReference type="Gene3D" id="1.25.40.180">
    <property type="match status" value="1"/>
</dbReference>
<dbReference type="Proteomes" id="UP000014500">
    <property type="component" value="Unassembled WGS sequence"/>
</dbReference>
<keyword evidence="2" id="KW-0963">Cytoplasm</keyword>
<feature type="domain" description="MIF4G" evidence="5">
    <location>
        <begin position="172"/>
        <end position="397"/>
    </location>
</feature>
<comment type="subcellular location">
    <subcellularLocation>
        <location evidence="1">Cytoplasm</location>
    </subcellularLocation>
</comment>
<dbReference type="HOGENOM" id="CLU_047171_0_0_1"/>
<reference evidence="6" key="2">
    <citation type="submission" date="2015-02" db="UniProtKB">
        <authorList>
            <consortium name="EnsemblMetazoa"/>
        </authorList>
    </citation>
    <scope>IDENTIFICATION</scope>
</reference>
<dbReference type="STRING" id="126957.T1JG94"/>
<name>T1JG94_STRMM</name>
<dbReference type="PANTHER" id="PTHR23254:SF16">
    <property type="entry name" value="CBP80_20-DEPENDENT TRANSLATION INITIATION FACTOR"/>
    <property type="match status" value="1"/>
</dbReference>
<dbReference type="Pfam" id="PF10573">
    <property type="entry name" value="UPF0561"/>
    <property type="match status" value="1"/>
</dbReference>
<keyword evidence="7" id="KW-1185">Reference proteome</keyword>
<dbReference type="InterPro" id="IPR018888">
    <property type="entry name" value="UPF0561"/>
</dbReference>
<evidence type="ECO:0000259" key="5">
    <source>
        <dbReference type="SMART" id="SM00543"/>
    </source>
</evidence>
<evidence type="ECO:0000256" key="3">
    <source>
        <dbReference type="ARBA" id="ARBA00022845"/>
    </source>
</evidence>
<dbReference type="OMA" id="AVTYYYP"/>
<dbReference type="EMBL" id="JH432197">
    <property type="status" value="NOT_ANNOTATED_CDS"/>
    <property type="molecule type" value="Genomic_DNA"/>
</dbReference>
<organism evidence="6 7">
    <name type="scientific">Strigamia maritima</name>
    <name type="common">European centipede</name>
    <name type="synonym">Geophilus maritimus</name>
    <dbReference type="NCBI Taxonomy" id="126957"/>
    <lineage>
        <taxon>Eukaryota</taxon>
        <taxon>Metazoa</taxon>
        <taxon>Ecdysozoa</taxon>
        <taxon>Arthropoda</taxon>
        <taxon>Myriapoda</taxon>
        <taxon>Chilopoda</taxon>
        <taxon>Pleurostigmophora</taxon>
        <taxon>Geophilomorpha</taxon>
        <taxon>Linotaeniidae</taxon>
        <taxon>Strigamia</taxon>
    </lineage>
</organism>
<evidence type="ECO:0000313" key="7">
    <source>
        <dbReference type="Proteomes" id="UP000014500"/>
    </source>
</evidence>
<evidence type="ECO:0000256" key="2">
    <source>
        <dbReference type="ARBA" id="ARBA00022490"/>
    </source>
</evidence>
<dbReference type="PANTHER" id="PTHR23254">
    <property type="entry name" value="EIF4G DOMAIN PROTEIN"/>
    <property type="match status" value="1"/>
</dbReference>
<dbReference type="SMART" id="SM00543">
    <property type="entry name" value="MIF4G"/>
    <property type="match status" value="1"/>
</dbReference>